<name>A0A0F9ATD1_9ZZZZ</name>
<sequence>MAGSGKGALRVSIEDFIETYLATGFRAFINEKLDEQRDNMLEAYGNLLVALDIEDAIPVALRPGSPLPIVAGAAAALPVLLGVLVGLGMQL</sequence>
<comment type="caution">
    <text evidence="2">The sequence shown here is derived from an EMBL/GenBank/DDBJ whole genome shotgun (WGS) entry which is preliminary data.</text>
</comment>
<dbReference type="AlphaFoldDB" id="A0A0F9ATD1"/>
<feature type="non-terminal residue" evidence="2">
    <location>
        <position position="91"/>
    </location>
</feature>
<keyword evidence="1" id="KW-0812">Transmembrane</keyword>
<accession>A0A0F9ATD1</accession>
<evidence type="ECO:0000313" key="2">
    <source>
        <dbReference type="EMBL" id="KKK81714.1"/>
    </source>
</evidence>
<keyword evidence="1" id="KW-0472">Membrane</keyword>
<protein>
    <submittedName>
        <fullName evidence="2">Uncharacterized protein</fullName>
    </submittedName>
</protein>
<organism evidence="2">
    <name type="scientific">marine sediment metagenome</name>
    <dbReference type="NCBI Taxonomy" id="412755"/>
    <lineage>
        <taxon>unclassified sequences</taxon>
        <taxon>metagenomes</taxon>
        <taxon>ecological metagenomes</taxon>
    </lineage>
</organism>
<proteinExistence type="predicted"/>
<keyword evidence="1" id="KW-1133">Transmembrane helix</keyword>
<feature type="transmembrane region" description="Helical" evidence="1">
    <location>
        <begin position="69"/>
        <end position="89"/>
    </location>
</feature>
<reference evidence="2" key="1">
    <citation type="journal article" date="2015" name="Nature">
        <title>Complex archaea that bridge the gap between prokaryotes and eukaryotes.</title>
        <authorList>
            <person name="Spang A."/>
            <person name="Saw J.H."/>
            <person name="Jorgensen S.L."/>
            <person name="Zaremba-Niedzwiedzka K."/>
            <person name="Martijn J."/>
            <person name="Lind A.E."/>
            <person name="van Eijk R."/>
            <person name="Schleper C."/>
            <person name="Guy L."/>
            <person name="Ettema T.J."/>
        </authorList>
    </citation>
    <scope>NUCLEOTIDE SEQUENCE</scope>
</reference>
<gene>
    <name evidence="2" type="ORF">LCGC14_2810670</name>
</gene>
<dbReference type="EMBL" id="LAZR01053000">
    <property type="protein sequence ID" value="KKK81714.1"/>
    <property type="molecule type" value="Genomic_DNA"/>
</dbReference>
<evidence type="ECO:0000256" key="1">
    <source>
        <dbReference type="SAM" id="Phobius"/>
    </source>
</evidence>